<keyword evidence="2 7" id="KW-0699">rRNA-binding</keyword>
<evidence type="ECO:0000313" key="12">
    <source>
        <dbReference type="Proteomes" id="UP001214250"/>
    </source>
</evidence>
<evidence type="ECO:0000256" key="1">
    <source>
        <dbReference type="ARBA" id="ARBA00009451"/>
    </source>
</evidence>
<evidence type="ECO:0000256" key="7">
    <source>
        <dbReference type="HAMAP-Rule" id="MF_01331"/>
    </source>
</evidence>
<keyword evidence="3 7" id="KW-0694">RNA-binding</keyword>
<evidence type="ECO:0000256" key="2">
    <source>
        <dbReference type="ARBA" id="ARBA00022730"/>
    </source>
</evidence>
<dbReference type="SUPFAM" id="SSF54843">
    <property type="entry name" value="Ribosomal protein L22"/>
    <property type="match status" value="1"/>
</dbReference>
<dbReference type="InterPro" id="IPR047867">
    <property type="entry name" value="Ribosomal_uL22_bac/org-type"/>
</dbReference>
<accession>A0ABY7VZK0</accession>
<comment type="function">
    <text evidence="7">The globular domain of the protein is located near the polypeptide exit tunnel on the outside of the subunit, while an extended beta-hairpin is found that lines the wall of the exit tunnel in the center of the 70S ribosome.</text>
</comment>
<dbReference type="CDD" id="cd00336">
    <property type="entry name" value="Ribosomal_L22"/>
    <property type="match status" value="1"/>
</dbReference>
<evidence type="ECO:0000256" key="9">
    <source>
        <dbReference type="RuleBase" id="RU004006"/>
    </source>
</evidence>
<dbReference type="PANTHER" id="PTHR13501">
    <property type="entry name" value="CHLOROPLAST 50S RIBOSOMAL PROTEIN L22-RELATED"/>
    <property type="match status" value="1"/>
</dbReference>
<evidence type="ECO:0000256" key="10">
    <source>
        <dbReference type="RuleBase" id="RU004008"/>
    </source>
</evidence>
<name>A0ABY7VZK0_9BACT</name>
<dbReference type="Proteomes" id="UP001214250">
    <property type="component" value="Chromosome 2"/>
</dbReference>
<evidence type="ECO:0000256" key="5">
    <source>
        <dbReference type="ARBA" id="ARBA00023274"/>
    </source>
</evidence>
<evidence type="ECO:0000256" key="4">
    <source>
        <dbReference type="ARBA" id="ARBA00022980"/>
    </source>
</evidence>
<evidence type="ECO:0000256" key="6">
    <source>
        <dbReference type="ARBA" id="ARBA00035207"/>
    </source>
</evidence>
<gene>
    <name evidence="7 11" type="primary">rplV</name>
    <name evidence="11" type="ORF">PQO03_21000</name>
</gene>
<proteinExistence type="inferred from homology"/>
<comment type="similarity">
    <text evidence="1 7 8">Belongs to the universal ribosomal protein uL22 family.</text>
</comment>
<comment type="subunit">
    <text evidence="7 9">Part of the 50S ribosomal subunit.</text>
</comment>
<evidence type="ECO:0000256" key="3">
    <source>
        <dbReference type="ARBA" id="ARBA00022884"/>
    </source>
</evidence>
<evidence type="ECO:0000313" key="11">
    <source>
        <dbReference type="EMBL" id="WDE98292.1"/>
    </source>
</evidence>
<dbReference type="RefSeq" id="WP_274153166.1">
    <property type="nucleotide sequence ID" value="NZ_CP117812.1"/>
</dbReference>
<keyword evidence="5 7" id="KW-0687">Ribonucleoprotein</keyword>
<dbReference type="InterPro" id="IPR005727">
    <property type="entry name" value="Ribosomal_uL22_bac/chlpt-type"/>
</dbReference>
<keyword evidence="12" id="KW-1185">Reference proteome</keyword>
<dbReference type="EMBL" id="CP117812">
    <property type="protein sequence ID" value="WDE98292.1"/>
    <property type="molecule type" value="Genomic_DNA"/>
</dbReference>
<comment type="function">
    <text evidence="7 10">This protein binds specifically to 23S rRNA; its binding is stimulated by other ribosomal proteins, e.g., L4, L17, and L20. It is important during the early stages of 50S assembly. It makes multiple contacts with different domains of the 23S rRNA in the assembled 50S subunit and ribosome.</text>
</comment>
<keyword evidence="4 7" id="KW-0689">Ribosomal protein</keyword>
<organism evidence="11 12">
    <name type="scientific">Lentisphaera profundi</name>
    <dbReference type="NCBI Taxonomy" id="1658616"/>
    <lineage>
        <taxon>Bacteria</taxon>
        <taxon>Pseudomonadati</taxon>
        <taxon>Lentisphaerota</taxon>
        <taxon>Lentisphaeria</taxon>
        <taxon>Lentisphaerales</taxon>
        <taxon>Lentisphaeraceae</taxon>
        <taxon>Lentisphaera</taxon>
    </lineage>
</organism>
<sequence>MEATAVTKYVRMSPFKARQVMRHVNGKNYNEAIELVTLADQKAAGIIKKTLESAKANAENKGANISSLYVKLGVIGEGPTMKRFKPKARGSAGRINKRTSHVKIILSDEK</sequence>
<dbReference type="InterPro" id="IPR001063">
    <property type="entry name" value="Ribosomal_uL22"/>
</dbReference>
<protein>
    <recommendedName>
        <fullName evidence="6 7">Large ribosomal subunit protein uL22</fullName>
    </recommendedName>
</protein>
<dbReference type="Gene3D" id="3.90.470.10">
    <property type="entry name" value="Ribosomal protein L22/L17"/>
    <property type="match status" value="1"/>
</dbReference>
<dbReference type="PANTHER" id="PTHR13501:SF8">
    <property type="entry name" value="LARGE RIBOSOMAL SUBUNIT PROTEIN UL22M"/>
    <property type="match status" value="1"/>
</dbReference>
<dbReference type="NCBIfam" id="TIGR01044">
    <property type="entry name" value="rplV_bact"/>
    <property type="match status" value="1"/>
</dbReference>
<dbReference type="GO" id="GO:0005840">
    <property type="term" value="C:ribosome"/>
    <property type="evidence" value="ECO:0007669"/>
    <property type="project" value="UniProtKB-KW"/>
</dbReference>
<dbReference type="Pfam" id="PF00237">
    <property type="entry name" value="Ribosomal_L22"/>
    <property type="match status" value="1"/>
</dbReference>
<reference evidence="11 12" key="1">
    <citation type="submission" date="2023-02" db="EMBL/GenBank/DDBJ databases">
        <title>Genome sequence of Lentisphaera profundi SAORIC-696.</title>
        <authorList>
            <person name="Kim e."/>
            <person name="Cho J.-C."/>
            <person name="Choi A."/>
            <person name="Kang I."/>
        </authorList>
    </citation>
    <scope>NUCLEOTIDE SEQUENCE [LARGE SCALE GENOMIC DNA]</scope>
    <source>
        <strain evidence="11 12">SAORIC-696</strain>
    </source>
</reference>
<evidence type="ECO:0000256" key="8">
    <source>
        <dbReference type="RuleBase" id="RU004005"/>
    </source>
</evidence>
<dbReference type="HAMAP" id="MF_01331_B">
    <property type="entry name" value="Ribosomal_uL22_B"/>
    <property type="match status" value="1"/>
</dbReference>
<dbReference type="InterPro" id="IPR036394">
    <property type="entry name" value="Ribosomal_uL22_sf"/>
</dbReference>